<accession>A0A1I0HF29</accession>
<feature type="domain" description="Nephrocystin 3-like N-terminal" evidence="2">
    <location>
        <begin position="131"/>
        <end position="254"/>
    </location>
</feature>
<dbReference type="InterPro" id="IPR027417">
    <property type="entry name" value="P-loop_NTPase"/>
</dbReference>
<proteinExistence type="predicted"/>
<dbReference type="EMBL" id="FOHK01000016">
    <property type="protein sequence ID" value="SET82466.1"/>
    <property type="molecule type" value="Genomic_DNA"/>
</dbReference>
<evidence type="ECO:0000259" key="2">
    <source>
        <dbReference type="Pfam" id="PF24883"/>
    </source>
</evidence>
<evidence type="ECO:0000313" key="3">
    <source>
        <dbReference type="EMBL" id="SET82466.1"/>
    </source>
</evidence>
<dbReference type="Proteomes" id="UP000199308">
    <property type="component" value="Unassembled WGS sequence"/>
</dbReference>
<dbReference type="PANTHER" id="PTHR10039">
    <property type="entry name" value="AMELOGENIN"/>
    <property type="match status" value="1"/>
</dbReference>
<keyword evidence="4" id="KW-1185">Reference proteome</keyword>
<dbReference type="PANTHER" id="PTHR10039:SF14">
    <property type="entry name" value="NACHT DOMAIN-CONTAINING PROTEIN"/>
    <property type="match status" value="1"/>
</dbReference>
<dbReference type="Gene3D" id="3.40.50.300">
    <property type="entry name" value="P-loop containing nucleotide triphosphate hydrolases"/>
    <property type="match status" value="1"/>
</dbReference>
<dbReference type="STRING" id="349064.SAMN05660429_02778"/>
<organism evidence="3 4">
    <name type="scientific">Thalassotalea agarivorans</name>
    <name type="common">Thalassomonas agarivorans</name>
    <dbReference type="NCBI Taxonomy" id="349064"/>
    <lineage>
        <taxon>Bacteria</taxon>
        <taxon>Pseudomonadati</taxon>
        <taxon>Pseudomonadota</taxon>
        <taxon>Gammaproteobacteria</taxon>
        <taxon>Alteromonadales</taxon>
        <taxon>Colwelliaceae</taxon>
        <taxon>Thalassotalea</taxon>
    </lineage>
</organism>
<gene>
    <name evidence="3" type="ORF">SAMN05660429_02778</name>
</gene>
<keyword evidence="1" id="KW-0677">Repeat</keyword>
<evidence type="ECO:0000313" key="4">
    <source>
        <dbReference type="Proteomes" id="UP000199308"/>
    </source>
</evidence>
<reference evidence="3 4" key="1">
    <citation type="submission" date="2016-10" db="EMBL/GenBank/DDBJ databases">
        <authorList>
            <person name="de Groot N.N."/>
        </authorList>
    </citation>
    <scope>NUCLEOTIDE SEQUENCE [LARGE SCALE GENOMIC DNA]</scope>
    <source>
        <strain evidence="3 4">DSM 19706</strain>
    </source>
</reference>
<protein>
    <submittedName>
        <fullName evidence="3">NACHT domain-containing protein</fullName>
    </submittedName>
</protein>
<dbReference type="SUPFAM" id="SSF52540">
    <property type="entry name" value="P-loop containing nucleoside triphosphate hydrolases"/>
    <property type="match status" value="1"/>
</dbReference>
<sequence>MDAESIWPINSAPVWEPLIDKKYDRQKFIKFCDAFTIELALPISSETLNEPSILEQELINLVKYKVGIGSYPNQDRDPIDFSGLSISLANLARTQNATHTPSSIESELGLRTDFGKLNQIFPVNSDVFVNRDSFEQSLIANAKKLNHQVVLGSPGAGKSWSLTRLAEKLEGEGICVAKHYCYLEPGDEELERRISTESLFANLLYELTSKNTKLRDNLTSRYSSTFESLDEAIKVACEQEELVVIIVDGLDHISRVLSEAEQLSFSDTDIIGQICSLSLPNNVVLILGSQPGEHIQRITESLGERVSINSVPPWDRFEIEILLNAFNIRQIYNSNSAITFKKLTDAILVKSDGNPLYATFLAKEILNRNDINSIHDLDDWFGLQPTVNGNVSSYYQYLLSKEDDGTLLIANILGLIDFGITTEELKQITPLLAPIIDSSIKHLSPILTDVTGQGGLRIYHESFRRFVVENQSNSDQIRNILQPITEWLFKIGFFKSAKSYRFLLVLLRRQKESGKVLELVSTEFISKSLEFGHPELAIGKNLEIAIEVASQQNNWAALTKLAELKRSLHTCFEEKLNEQFTYWETFTKVFGAELTSERLLFDGEPTLPSGLGLAVCSLITDAGHVAPWREYLLKESTENTINDSARSAGNSDYDESFQKSINRFKGLLATKGKLIGYKKLVKFLLKQKRALKEDYIYELITALQSYFDNDIGLRISKFLSHHTSINSNSILGISHLCKAERETAQNKASEANLAVGYLKSRDKIKLCLMLGAVPSNCVSVSQKPSDIDLSIGSYSPEYENILEWFVSLHINPKSFSVELERVRKGDNWYSQWLEFLIRLAEHRTSNNSLAITDIFKLISENTAPFKGEPRSCDLYRVQPLIIESIIDGLKLTNSAEEFRECIRYVKIAMNETATSMDRGESGPIQTIPLLTRLCSLSNLNFAQNEILKFSMEVVKESESYGTYFESHAEMGMSLAYLLSSSGFQDESKKEWRKITQYLCAYGWRKDVTINEILDSLPSIAKPNWPVGKDAFIKSLPLAQALRRHTDGRETKHAINHWFSSLCHSNLNIALEVLSGTLHDYDGGVSWVLDSATHSVLDEYFKKSIDPVAYHVLCTTEFNFRYEGDAKERIREELKIIEDFLKNDKKLGTKYFENLVKRYLGSSSKYPEEVLPQLEKFAQIYSLSFNQQVPPKPKEKKSEYLKQDQFSVCIRQRITPQIRLPLTSAVSKNKETEFRKIINFVTEKMDSRGRVSIDAFINYFGYALYEYSETNGEQQAGEFLLLFVEKAYSAYMSDHHPIIDLAEGFSRLKKYELSCIAYTLSHVYRRGNRGWGNIGDELSEHHLLKAVEINKELALNIYARGAGHLISTNSYNYGITEGIISRLSSVGLHDDANQAWWAAYEVIKHRLPLTEESDYCWLNSTPLIKSKSWSEQEGIIAVLLAKLDSPYIAIKHQAMLAIKHLIETDNSNLVKPLRWYLTESTPITSLEVLLALLLKYDTEEYSLSKKIKSTLELLANSPLWIVKNCARALLRQFCNDDYKDHMIHFAKEALEDRFVVELLAMDKSDKTFFMSSIWSDFAQVYASTLSYRLSKSEFNKEQWKTRIQLVHGDRGDCYPGVQVMGWDEELAEMTTNEVLNNLEIQKQEFSDPSEAMELAESLLPDVEAYITFKELQCTRENYPLPAEIKETYKSKEFTYVMSNGLYKGWIRAAYIERQWLFDEESYSKEAKEKVEVQSALAIEPDEFPAPEGIAPIFPSNDISWEVPIDGLDMPMGLCFGKADYSTFLGSIEVLMPHPSLISALNLKLSSPFSLKDESEQEVAVFRNWRKIYERSYDTEVVELEGSEILIHPKLIEKIERIDGSKIITLTSKFKEAVSNPVKGR</sequence>
<dbReference type="Pfam" id="PF24883">
    <property type="entry name" value="NPHP3_N"/>
    <property type="match status" value="1"/>
</dbReference>
<evidence type="ECO:0000256" key="1">
    <source>
        <dbReference type="ARBA" id="ARBA00022737"/>
    </source>
</evidence>
<dbReference type="InterPro" id="IPR056884">
    <property type="entry name" value="NPHP3-like_N"/>
</dbReference>
<name>A0A1I0HF29_THASX</name>
<dbReference type="RefSeq" id="WP_093331755.1">
    <property type="nucleotide sequence ID" value="NZ_AP027363.1"/>
</dbReference>